<sequence length="290" mass="33527">MNRILYISLSVILFISCGNKDREILVKLMQEWKGREILYPNDMHFFMQGRDTLNADSICMYKIITYIDSIGCMSCKLGLSQWQDFAVNVDSIFPNTVHFQFVFQPYKLNEIRLLLKRERFNHSVYIDKNNKFNKLNKFPSNMNFQTFLLDRNNRVIAIGNPIYNPKVKELYLKIIKGEKIERRDESKVIKTEVDASNISVSLGRFDWQEEQKATFILKNVGDKPLVIQDVATSCGCTTVAYSKEPALPGKEIALEVVYKAEHPEHFDKTITVYCNTENSPLVLKISGDAK</sequence>
<dbReference type="PANTHER" id="PTHR37833">
    <property type="entry name" value="LIPOPROTEIN-RELATED"/>
    <property type="match status" value="1"/>
</dbReference>
<dbReference type="Proteomes" id="UP000487989">
    <property type="component" value="Unassembled WGS sequence"/>
</dbReference>
<proteinExistence type="predicted"/>
<dbReference type="PROSITE" id="PS51257">
    <property type="entry name" value="PROKAR_LIPOPROTEIN"/>
    <property type="match status" value="1"/>
</dbReference>
<dbReference type="InterPro" id="IPR011467">
    <property type="entry name" value="DUF1573"/>
</dbReference>
<dbReference type="Proteomes" id="UP001214113">
    <property type="component" value="Unassembled WGS sequence"/>
</dbReference>
<evidence type="ECO:0000313" key="1">
    <source>
        <dbReference type="EMBL" id="KAB4095818.1"/>
    </source>
</evidence>
<evidence type="ECO:0000313" key="12">
    <source>
        <dbReference type="EMBL" id="RHB72273.1"/>
    </source>
</evidence>
<dbReference type="RefSeq" id="WP_034523106.1">
    <property type="nucleotide sequence ID" value="NZ_BQNO01000001.1"/>
</dbReference>
<dbReference type="EMBL" id="WCTJ01000003">
    <property type="protein sequence ID" value="KAB4258032.1"/>
    <property type="molecule type" value="Genomic_DNA"/>
</dbReference>
<evidence type="ECO:0000313" key="5">
    <source>
        <dbReference type="EMBL" id="KAB4212361.1"/>
    </source>
</evidence>
<reference evidence="13 14" key="1">
    <citation type="submission" date="2018-08" db="EMBL/GenBank/DDBJ databases">
        <title>A genome reference for cultivated species of the human gut microbiota.</title>
        <authorList>
            <person name="Zou Y."/>
            <person name="Xue W."/>
            <person name="Luo G."/>
        </authorList>
    </citation>
    <scope>NUCLEOTIDE SEQUENCE [LARGE SCALE GENOMIC DNA]</scope>
    <source>
        <strain evidence="11 14">AF17-20</strain>
        <strain evidence="12 15">AM39-1</strain>
        <strain evidence="10 13">TM04-30</strain>
    </source>
</reference>
<evidence type="ECO:0000313" key="6">
    <source>
        <dbReference type="EMBL" id="KAB4240151.1"/>
    </source>
</evidence>
<dbReference type="EMBL" id="WCUQ01000001">
    <property type="protein sequence ID" value="KAB4128814.1"/>
    <property type="molecule type" value="Genomic_DNA"/>
</dbReference>
<dbReference type="EMBL" id="WCUA01000003">
    <property type="protein sequence ID" value="KAB4187298.1"/>
    <property type="molecule type" value="Genomic_DNA"/>
</dbReference>
<evidence type="ECO:0000313" key="21">
    <source>
        <dbReference type="Proteomes" id="UP000462376"/>
    </source>
</evidence>
<evidence type="ECO:0000313" key="22">
    <source>
        <dbReference type="Proteomes" id="UP000466952"/>
    </source>
</evidence>
<dbReference type="EMBL" id="QRXV01000002">
    <property type="protein sequence ID" value="RGU40946.1"/>
    <property type="molecule type" value="Genomic_DNA"/>
</dbReference>
<dbReference type="Proteomes" id="UP000431575">
    <property type="component" value="Unassembled WGS sequence"/>
</dbReference>
<dbReference type="Proteomes" id="UP000432488">
    <property type="component" value="Unassembled WGS sequence"/>
</dbReference>
<dbReference type="Proteomes" id="UP000260844">
    <property type="component" value="Unassembled WGS sequence"/>
</dbReference>
<comment type="caution">
    <text evidence="4">The sequence shown here is derived from an EMBL/GenBank/DDBJ whole genome shotgun (WGS) entry which is preliminary data.</text>
</comment>
<evidence type="ECO:0000313" key="3">
    <source>
        <dbReference type="EMBL" id="KAB4128814.1"/>
    </source>
</evidence>
<dbReference type="GeneID" id="29794613"/>
<dbReference type="EMBL" id="WCTM01000009">
    <property type="protein sequence ID" value="KAB4240435.1"/>
    <property type="molecule type" value="Genomic_DNA"/>
</dbReference>
<gene>
    <name evidence="12" type="ORF">DW873_11665</name>
    <name evidence="11" type="ORF">DWW83_02160</name>
    <name evidence="10" type="ORF">DXD40_03680</name>
    <name evidence="7" type="ORF">GAP41_14810</name>
    <name evidence="6" type="ORF">GAP47_03080</name>
    <name evidence="8" type="ORF">GAP48_02980</name>
    <name evidence="5" type="ORF">GAP55_11530</name>
    <name evidence="4" type="ORF">GAQ34_04830</name>
    <name evidence="1" type="ORF">GAQ56_02220</name>
    <name evidence="2" type="ORF">GAQ70_09930</name>
    <name evidence="3" type="ORF">GAQ75_00600</name>
    <name evidence="9" type="ORF">POZ22_02290</name>
</gene>
<dbReference type="EMBL" id="QSHA01000008">
    <property type="protein sequence ID" value="RHB72273.1"/>
    <property type="molecule type" value="Genomic_DNA"/>
</dbReference>
<dbReference type="Proteomes" id="UP000286114">
    <property type="component" value="Unassembled WGS sequence"/>
</dbReference>
<dbReference type="Proteomes" id="UP000442334">
    <property type="component" value="Unassembled WGS sequence"/>
</dbReference>
<reference evidence="9" key="3">
    <citation type="submission" date="2022-10" db="EMBL/GenBank/DDBJ databases">
        <title>Human gut microbiome strain richness.</title>
        <authorList>
            <person name="Chen-Liaw A."/>
        </authorList>
    </citation>
    <scope>NUCLEOTIDE SEQUENCE</scope>
    <source>
        <strain evidence="9">BSD2780061687st1_G10_BSD2780061687b_171204</strain>
    </source>
</reference>
<name>A0A139KIK4_BACUN</name>
<dbReference type="Proteomes" id="UP000441711">
    <property type="component" value="Unassembled WGS sequence"/>
</dbReference>
<dbReference type="Proteomes" id="UP000284022">
    <property type="component" value="Unassembled WGS sequence"/>
</dbReference>
<dbReference type="AlphaFoldDB" id="A0A139KIK4"/>
<dbReference type="EMBL" id="WCUP01000006">
    <property type="protein sequence ID" value="KAB4109492.1"/>
    <property type="molecule type" value="Genomic_DNA"/>
</dbReference>
<evidence type="ECO:0000313" key="20">
    <source>
        <dbReference type="Proteomes" id="UP000442334"/>
    </source>
</evidence>
<evidence type="ECO:0000313" key="7">
    <source>
        <dbReference type="EMBL" id="KAB4240435.1"/>
    </source>
</evidence>
<dbReference type="Proteomes" id="UP000438773">
    <property type="component" value="Unassembled WGS sequence"/>
</dbReference>
<evidence type="ECO:0000313" key="4">
    <source>
        <dbReference type="EMBL" id="KAB4187298.1"/>
    </source>
</evidence>
<evidence type="ECO:0000313" key="17">
    <source>
        <dbReference type="Proteomes" id="UP000432488"/>
    </source>
</evidence>
<reference evidence="16 17" key="2">
    <citation type="journal article" date="2019" name="Nat. Med.">
        <title>A library of human gut bacterial isolates paired with longitudinal multiomics data enables mechanistic microbiome research.</title>
        <authorList>
            <person name="Poyet M."/>
            <person name="Groussin M."/>
            <person name="Gibbons S.M."/>
            <person name="Avila-Pacheco J."/>
            <person name="Jiang X."/>
            <person name="Kearney S.M."/>
            <person name="Perrotta A.R."/>
            <person name="Berdy B."/>
            <person name="Zhao S."/>
            <person name="Lieberman T.D."/>
            <person name="Swanson P.K."/>
            <person name="Smith M."/>
            <person name="Roesemann S."/>
            <person name="Alexander J.E."/>
            <person name="Rich S.A."/>
            <person name="Livny J."/>
            <person name="Vlamakis H."/>
            <person name="Clish C."/>
            <person name="Bullock K."/>
            <person name="Deik A."/>
            <person name="Scott J."/>
            <person name="Pierce K.A."/>
            <person name="Xavier R.J."/>
            <person name="Alm E.J."/>
        </authorList>
    </citation>
    <scope>NUCLEOTIDE SEQUENCE [LARGE SCALE GENOMIC DNA]</scope>
    <source>
        <strain evidence="5 22">BIOML-A11</strain>
        <strain evidence="4 20">BIOML-A21</strain>
        <strain evidence="8 23">BIOML-A3</strain>
        <strain evidence="2 19">BIOML-A36</strain>
        <strain evidence="3 18">BIOML-A37</strain>
        <strain evidence="1 17">BIOML-A42</strain>
        <strain evidence="6 21">BIOML-A5</strain>
        <strain evidence="7 16">BIOML-A6</strain>
    </source>
</reference>
<dbReference type="EMBL" id="QSPV01000002">
    <property type="protein sequence ID" value="RGJ96558.1"/>
    <property type="molecule type" value="Genomic_DNA"/>
</dbReference>
<dbReference type="EMBL" id="WCTL01000002">
    <property type="protein sequence ID" value="KAB4240151.1"/>
    <property type="molecule type" value="Genomic_DNA"/>
</dbReference>
<dbReference type="Pfam" id="PF07610">
    <property type="entry name" value="DUF1573"/>
    <property type="match status" value="1"/>
</dbReference>
<dbReference type="Proteomes" id="UP000462376">
    <property type="component" value="Unassembled WGS sequence"/>
</dbReference>
<evidence type="ECO:0000313" key="2">
    <source>
        <dbReference type="EMBL" id="KAB4109492.1"/>
    </source>
</evidence>
<evidence type="ECO:0000313" key="13">
    <source>
        <dbReference type="Proteomes" id="UP000260844"/>
    </source>
</evidence>
<dbReference type="PANTHER" id="PTHR37833:SF1">
    <property type="entry name" value="SIGNAL PEPTIDE PROTEIN"/>
    <property type="match status" value="1"/>
</dbReference>
<dbReference type="EMBL" id="JAQNSB010000002">
    <property type="protein sequence ID" value="MDC1853623.1"/>
    <property type="molecule type" value="Genomic_DNA"/>
</dbReference>
<dbReference type="Gene3D" id="2.60.40.10">
    <property type="entry name" value="Immunoglobulins"/>
    <property type="match status" value="1"/>
</dbReference>
<evidence type="ECO:0000313" key="9">
    <source>
        <dbReference type="EMBL" id="MDC1853623.1"/>
    </source>
</evidence>
<accession>A0A139KIK4</accession>
<evidence type="ECO:0000313" key="15">
    <source>
        <dbReference type="Proteomes" id="UP000286114"/>
    </source>
</evidence>
<evidence type="ECO:0000313" key="18">
    <source>
        <dbReference type="Proteomes" id="UP000438773"/>
    </source>
</evidence>
<dbReference type="InterPro" id="IPR013783">
    <property type="entry name" value="Ig-like_fold"/>
</dbReference>
<evidence type="ECO:0000313" key="8">
    <source>
        <dbReference type="EMBL" id="KAB4258032.1"/>
    </source>
</evidence>
<evidence type="ECO:0000313" key="19">
    <source>
        <dbReference type="Proteomes" id="UP000441711"/>
    </source>
</evidence>
<protein>
    <submittedName>
        <fullName evidence="4">DUF1573 domain-containing protein</fullName>
    </submittedName>
</protein>
<dbReference type="EMBL" id="WCUV01000002">
    <property type="protein sequence ID" value="KAB4095818.1"/>
    <property type="molecule type" value="Genomic_DNA"/>
</dbReference>
<evidence type="ECO:0000313" key="14">
    <source>
        <dbReference type="Proteomes" id="UP000284022"/>
    </source>
</evidence>
<evidence type="ECO:0000313" key="16">
    <source>
        <dbReference type="Proteomes" id="UP000431575"/>
    </source>
</evidence>
<evidence type="ECO:0000313" key="23">
    <source>
        <dbReference type="Proteomes" id="UP000487989"/>
    </source>
</evidence>
<dbReference type="EMBL" id="WCTR01000007">
    <property type="protein sequence ID" value="KAB4212361.1"/>
    <property type="molecule type" value="Genomic_DNA"/>
</dbReference>
<dbReference type="Proteomes" id="UP000466952">
    <property type="component" value="Unassembled WGS sequence"/>
</dbReference>
<evidence type="ECO:0000313" key="10">
    <source>
        <dbReference type="EMBL" id="RGJ96558.1"/>
    </source>
</evidence>
<organism evidence="4 20">
    <name type="scientific">Bacteroides uniformis</name>
    <dbReference type="NCBI Taxonomy" id="820"/>
    <lineage>
        <taxon>Bacteria</taxon>
        <taxon>Pseudomonadati</taxon>
        <taxon>Bacteroidota</taxon>
        <taxon>Bacteroidia</taxon>
        <taxon>Bacteroidales</taxon>
        <taxon>Bacteroidaceae</taxon>
        <taxon>Bacteroides</taxon>
    </lineage>
</organism>
<evidence type="ECO:0000313" key="11">
    <source>
        <dbReference type="EMBL" id="RGU40946.1"/>
    </source>
</evidence>